<evidence type="ECO:0000259" key="4">
    <source>
        <dbReference type="PROSITE" id="PS01124"/>
    </source>
</evidence>
<keyword evidence="1" id="KW-0805">Transcription regulation</keyword>
<sequence length="282" mass="33798">MKRYVQFEPFIIEDFETDHWDHPKHRHNHFEVILIMHGSGKHIVDEHEMDYTGGDLFLLRPEDSHEFNVDQTTRFIYFKFTQLYVSNNNFQVPENWNREIDLLLRKSQVSHGSLIHSAEDIAMTRKLMEMISMEWQRSAKRYKETIFQLFSVILTLIKRNQSQPYEKFEGDDTSRIESILYYIECNIHDPDALSAAKIADEFYLSPNYIGSFFKRNMEVTLSDYISEYRYKLIEQRLRYSQDSISEIAMDFGFFDASHLNKFFKKHFGDSPSDYRIDVEQKD</sequence>
<organism evidence="5 6">
    <name type="scientific">Fodinibius roseus</name>
    <dbReference type="NCBI Taxonomy" id="1194090"/>
    <lineage>
        <taxon>Bacteria</taxon>
        <taxon>Pseudomonadati</taxon>
        <taxon>Balneolota</taxon>
        <taxon>Balneolia</taxon>
        <taxon>Balneolales</taxon>
        <taxon>Balneolaceae</taxon>
        <taxon>Fodinibius</taxon>
    </lineage>
</organism>
<dbReference type="GO" id="GO:0043565">
    <property type="term" value="F:sequence-specific DNA binding"/>
    <property type="evidence" value="ECO:0007669"/>
    <property type="project" value="InterPro"/>
</dbReference>
<evidence type="ECO:0000313" key="6">
    <source>
        <dbReference type="Proteomes" id="UP000184041"/>
    </source>
</evidence>
<dbReference type="PANTHER" id="PTHR43280:SF28">
    <property type="entry name" value="HTH-TYPE TRANSCRIPTIONAL ACTIVATOR RHAS"/>
    <property type="match status" value="1"/>
</dbReference>
<dbReference type="GO" id="GO:0003700">
    <property type="term" value="F:DNA-binding transcription factor activity"/>
    <property type="evidence" value="ECO:0007669"/>
    <property type="project" value="InterPro"/>
</dbReference>
<dbReference type="SMART" id="SM00342">
    <property type="entry name" value="HTH_ARAC"/>
    <property type="match status" value="1"/>
</dbReference>
<evidence type="ECO:0000256" key="2">
    <source>
        <dbReference type="ARBA" id="ARBA00023125"/>
    </source>
</evidence>
<dbReference type="SUPFAM" id="SSF51215">
    <property type="entry name" value="Regulatory protein AraC"/>
    <property type="match status" value="1"/>
</dbReference>
<dbReference type="InterPro" id="IPR014710">
    <property type="entry name" value="RmlC-like_jellyroll"/>
</dbReference>
<dbReference type="Proteomes" id="UP000184041">
    <property type="component" value="Unassembled WGS sequence"/>
</dbReference>
<dbReference type="AlphaFoldDB" id="A0A1M4YYJ5"/>
<dbReference type="PANTHER" id="PTHR43280">
    <property type="entry name" value="ARAC-FAMILY TRANSCRIPTIONAL REGULATOR"/>
    <property type="match status" value="1"/>
</dbReference>
<keyword evidence="2" id="KW-0238">DNA-binding</keyword>
<dbReference type="PRINTS" id="PR00032">
    <property type="entry name" value="HTHARAC"/>
</dbReference>
<evidence type="ECO:0000256" key="3">
    <source>
        <dbReference type="ARBA" id="ARBA00023163"/>
    </source>
</evidence>
<dbReference type="InterPro" id="IPR003313">
    <property type="entry name" value="AraC-bd"/>
</dbReference>
<keyword evidence="3" id="KW-0804">Transcription</keyword>
<dbReference type="InterPro" id="IPR020449">
    <property type="entry name" value="Tscrpt_reg_AraC-type_HTH"/>
</dbReference>
<dbReference type="Pfam" id="PF12833">
    <property type="entry name" value="HTH_18"/>
    <property type="match status" value="1"/>
</dbReference>
<dbReference type="InterPro" id="IPR018060">
    <property type="entry name" value="HTH_AraC"/>
</dbReference>
<dbReference type="RefSeq" id="WP_073061096.1">
    <property type="nucleotide sequence ID" value="NZ_FQUS01000005.1"/>
</dbReference>
<dbReference type="PROSITE" id="PS01124">
    <property type="entry name" value="HTH_ARAC_FAMILY_2"/>
    <property type="match status" value="1"/>
</dbReference>
<reference evidence="5 6" key="1">
    <citation type="submission" date="2016-11" db="EMBL/GenBank/DDBJ databases">
        <authorList>
            <person name="Jaros S."/>
            <person name="Januszkiewicz K."/>
            <person name="Wedrychowicz H."/>
        </authorList>
    </citation>
    <scope>NUCLEOTIDE SEQUENCE [LARGE SCALE GENOMIC DNA]</scope>
    <source>
        <strain evidence="5 6">DSM 21986</strain>
    </source>
</reference>
<dbReference type="InterPro" id="IPR037923">
    <property type="entry name" value="HTH-like"/>
</dbReference>
<accession>A0A1M4YYJ5</accession>
<dbReference type="Gene3D" id="2.60.120.10">
    <property type="entry name" value="Jelly Rolls"/>
    <property type="match status" value="1"/>
</dbReference>
<dbReference type="SUPFAM" id="SSF46689">
    <property type="entry name" value="Homeodomain-like"/>
    <property type="match status" value="1"/>
</dbReference>
<dbReference type="Pfam" id="PF02311">
    <property type="entry name" value="AraC_binding"/>
    <property type="match status" value="1"/>
</dbReference>
<evidence type="ECO:0000256" key="1">
    <source>
        <dbReference type="ARBA" id="ARBA00023015"/>
    </source>
</evidence>
<proteinExistence type="predicted"/>
<feature type="domain" description="HTH araC/xylS-type" evidence="4">
    <location>
        <begin position="177"/>
        <end position="277"/>
    </location>
</feature>
<dbReference type="Gene3D" id="1.10.10.60">
    <property type="entry name" value="Homeodomain-like"/>
    <property type="match status" value="2"/>
</dbReference>
<keyword evidence="6" id="KW-1185">Reference proteome</keyword>
<dbReference type="STRING" id="1194090.SAMN05443144_105189"/>
<gene>
    <name evidence="5" type="ORF">SAMN05443144_105189</name>
</gene>
<name>A0A1M4YYJ5_9BACT</name>
<evidence type="ECO:0000313" key="5">
    <source>
        <dbReference type="EMBL" id="SHF10562.1"/>
    </source>
</evidence>
<dbReference type="InterPro" id="IPR009057">
    <property type="entry name" value="Homeodomain-like_sf"/>
</dbReference>
<protein>
    <submittedName>
        <fullName evidence="5">Transcriptional regulator, AraC family</fullName>
    </submittedName>
</protein>
<dbReference type="EMBL" id="FQUS01000005">
    <property type="protein sequence ID" value="SHF10562.1"/>
    <property type="molecule type" value="Genomic_DNA"/>
</dbReference>
<dbReference type="OrthoDB" id="636258at2"/>